<evidence type="ECO:0000256" key="1">
    <source>
        <dbReference type="SAM" id="MobiDB-lite"/>
    </source>
</evidence>
<organism evidence="2 3">
    <name type="scientific">Microbispora corallina</name>
    <dbReference type="NCBI Taxonomy" id="83302"/>
    <lineage>
        <taxon>Bacteria</taxon>
        <taxon>Bacillati</taxon>
        <taxon>Actinomycetota</taxon>
        <taxon>Actinomycetes</taxon>
        <taxon>Streptosporangiales</taxon>
        <taxon>Streptosporangiaceae</taxon>
        <taxon>Microbispora</taxon>
    </lineage>
</organism>
<gene>
    <name evidence="2" type="ORF">Mco01_30720</name>
</gene>
<comment type="caution">
    <text evidence="2">The sequence shown here is derived from an EMBL/GenBank/DDBJ whole genome shotgun (WGS) entry which is preliminary data.</text>
</comment>
<sequence length="55" mass="6127">MPGPADVRSHRGMTEQIPPQPRPEPELTAGDPPQVFDEPDYDEVDREVARDAEGQ</sequence>
<feature type="region of interest" description="Disordered" evidence="1">
    <location>
        <begin position="1"/>
        <end position="55"/>
    </location>
</feature>
<name>A0ABQ4FZ46_9ACTN</name>
<proteinExistence type="predicted"/>
<keyword evidence="3" id="KW-1185">Reference proteome</keyword>
<protein>
    <submittedName>
        <fullName evidence="2">Uncharacterized protein</fullName>
    </submittedName>
</protein>
<dbReference type="Proteomes" id="UP000603904">
    <property type="component" value="Unassembled WGS sequence"/>
</dbReference>
<accession>A0ABQ4FZ46</accession>
<evidence type="ECO:0000313" key="3">
    <source>
        <dbReference type="Proteomes" id="UP000603904"/>
    </source>
</evidence>
<evidence type="ECO:0000313" key="2">
    <source>
        <dbReference type="EMBL" id="GIH40072.1"/>
    </source>
</evidence>
<dbReference type="EMBL" id="BOOC01000011">
    <property type="protein sequence ID" value="GIH40072.1"/>
    <property type="molecule type" value="Genomic_DNA"/>
</dbReference>
<feature type="compositionally biased region" description="Basic and acidic residues" evidence="1">
    <location>
        <begin position="46"/>
        <end position="55"/>
    </location>
</feature>
<reference evidence="2 3" key="1">
    <citation type="submission" date="2021-01" db="EMBL/GenBank/DDBJ databases">
        <title>Whole genome shotgun sequence of Microbispora corallina NBRC 16416.</title>
        <authorList>
            <person name="Komaki H."/>
            <person name="Tamura T."/>
        </authorList>
    </citation>
    <scope>NUCLEOTIDE SEQUENCE [LARGE SCALE GENOMIC DNA]</scope>
    <source>
        <strain evidence="2 3">NBRC 16416</strain>
    </source>
</reference>